<dbReference type="SUPFAM" id="SSF47413">
    <property type="entry name" value="lambda repressor-like DNA-binding domains"/>
    <property type="match status" value="1"/>
</dbReference>
<gene>
    <name evidence="2" type="ORF">LKD45_12485</name>
</gene>
<feature type="domain" description="HTH cro/C1-type" evidence="1">
    <location>
        <begin position="1"/>
        <end position="58"/>
    </location>
</feature>
<evidence type="ECO:0000313" key="2">
    <source>
        <dbReference type="EMBL" id="MCC2168494.1"/>
    </source>
</evidence>
<accession>A0AAE3AVK8</accession>
<reference evidence="2 3" key="1">
    <citation type="submission" date="2021-10" db="EMBL/GenBank/DDBJ databases">
        <title>Anaerobic single-cell dispensing facilitates the cultivation of human gut bacteria.</title>
        <authorList>
            <person name="Afrizal A."/>
        </authorList>
    </citation>
    <scope>NUCLEOTIDE SEQUENCE [LARGE SCALE GENOMIC DNA]</scope>
    <source>
        <strain evidence="2 3">CLA-AA-H244</strain>
    </source>
</reference>
<dbReference type="Proteomes" id="UP001199355">
    <property type="component" value="Unassembled WGS sequence"/>
</dbReference>
<dbReference type="PROSITE" id="PS50943">
    <property type="entry name" value="HTH_CROC1"/>
    <property type="match status" value="1"/>
</dbReference>
<dbReference type="Pfam" id="PF01381">
    <property type="entry name" value="HTH_3"/>
    <property type="match status" value="1"/>
</dbReference>
<dbReference type="Gene3D" id="1.10.260.40">
    <property type="entry name" value="lambda repressor-like DNA-binding domains"/>
    <property type="match status" value="1"/>
</dbReference>
<dbReference type="AlphaFoldDB" id="A0AAE3AVK8"/>
<dbReference type="CDD" id="cd00093">
    <property type="entry name" value="HTH_XRE"/>
    <property type="match status" value="1"/>
</dbReference>
<protein>
    <submittedName>
        <fullName evidence="2">Helix-turn-helix transcriptional regulator</fullName>
    </submittedName>
</protein>
<sequence length="60" mass="6813">MYEIRKARGFTQQQLSDASGVTLRMIQLYEQRQNDISKAQVNVVISLANALGCRVEDLLE</sequence>
<dbReference type="InterPro" id="IPR010982">
    <property type="entry name" value="Lambda_DNA-bd_dom_sf"/>
</dbReference>
<dbReference type="SMART" id="SM00530">
    <property type="entry name" value="HTH_XRE"/>
    <property type="match status" value="1"/>
</dbReference>
<comment type="caution">
    <text evidence="2">The sequence shown here is derived from an EMBL/GenBank/DDBJ whole genome shotgun (WGS) entry which is preliminary data.</text>
</comment>
<evidence type="ECO:0000313" key="3">
    <source>
        <dbReference type="Proteomes" id="UP001199355"/>
    </source>
</evidence>
<evidence type="ECO:0000259" key="1">
    <source>
        <dbReference type="PROSITE" id="PS50943"/>
    </source>
</evidence>
<keyword evidence="3" id="KW-1185">Reference proteome</keyword>
<organism evidence="2 3">
    <name type="scientific">Gallintestinimicrobium propionicum</name>
    <dbReference type="NCBI Taxonomy" id="2981770"/>
    <lineage>
        <taxon>Bacteria</taxon>
        <taxon>Bacillati</taxon>
        <taxon>Bacillota</taxon>
        <taxon>Clostridia</taxon>
        <taxon>Lachnospirales</taxon>
        <taxon>Lachnospiraceae</taxon>
        <taxon>Gallintestinimicrobium</taxon>
    </lineage>
</organism>
<dbReference type="InterPro" id="IPR001387">
    <property type="entry name" value="Cro/C1-type_HTH"/>
</dbReference>
<dbReference type="RefSeq" id="WP_308728733.1">
    <property type="nucleotide sequence ID" value="NZ_JAJEQF010000037.1"/>
</dbReference>
<name>A0AAE3AVK8_9FIRM</name>
<proteinExistence type="predicted"/>
<dbReference type="GO" id="GO:0003677">
    <property type="term" value="F:DNA binding"/>
    <property type="evidence" value="ECO:0007669"/>
    <property type="project" value="InterPro"/>
</dbReference>
<dbReference type="EMBL" id="JAJEQF010000037">
    <property type="protein sequence ID" value="MCC2168494.1"/>
    <property type="molecule type" value="Genomic_DNA"/>
</dbReference>